<evidence type="ECO:0000313" key="2">
    <source>
        <dbReference type="EMBL" id="MBM7508660.1"/>
    </source>
</evidence>
<dbReference type="InterPro" id="IPR006059">
    <property type="entry name" value="SBP"/>
</dbReference>
<organism evidence="2 3">
    <name type="scientific">Nocardioides salarius</name>
    <dbReference type="NCBI Taxonomy" id="374513"/>
    <lineage>
        <taxon>Bacteria</taxon>
        <taxon>Bacillati</taxon>
        <taxon>Actinomycetota</taxon>
        <taxon>Actinomycetes</taxon>
        <taxon>Propionibacteriales</taxon>
        <taxon>Nocardioidaceae</taxon>
        <taxon>Nocardioides</taxon>
    </lineage>
</organism>
<feature type="chain" id="PRO_5045838034" evidence="1">
    <location>
        <begin position="28"/>
        <end position="422"/>
    </location>
</feature>
<evidence type="ECO:0000256" key="1">
    <source>
        <dbReference type="SAM" id="SignalP"/>
    </source>
</evidence>
<dbReference type="PIRSF" id="PIRSF029172">
    <property type="entry name" value="UCP029172_ABC_sbc_YnjB"/>
    <property type="match status" value="1"/>
</dbReference>
<accession>A0ABS2MBT6</accession>
<dbReference type="SUPFAM" id="SSF53850">
    <property type="entry name" value="Periplasmic binding protein-like II"/>
    <property type="match status" value="1"/>
</dbReference>
<keyword evidence="3" id="KW-1185">Reference proteome</keyword>
<dbReference type="InterPro" id="IPR027020">
    <property type="entry name" value="YnjB"/>
</dbReference>
<proteinExistence type="predicted"/>
<reference evidence="2 3" key="1">
    <citation type="submission" date="2021-01" db="EMBL/GenBank/DDBJ databases">
        <title>Sequencing the genomes of 1000 actinobacteria strains.</title>
        <authorList>
            <person name="Klenk H.-P."/>
        </authorList>
    </citation>
    <scope>NUCLEOTIDE SEQUENCE [LARGE SCALE GENOMIC DNA]</scope>
    <source>
        <strain evidence="2 3">DSM 18239</strain>
    </source>
</reference>
<name>A0ABS2MBT6_9ACTN</name>
<dbReference type="Proteomes" id="UP000732378">
    <property type="component" value="Unassembled WGS sequence"/>
</dbReference>
<sequence length="422" mass="44208">MTRPAGRPGRPLLLTAALAVTALVASACGGEPDEAAAVDASDWDAVLAEAQGQSVDWYMYGGDQRLNDFVNGEVADRLAGLGVSLDQVKITDTAEAVNKVLGEQQAGRTSGGSVDAIWVNGENFATGVQADLWACGWTADLPNAKHVDLDDPAVATDFGVPVEGCEAAWQQASSALVYDSAALDEADVESVESLLAWTASEPGRFTHPAPPDFTGSMAVRTFLYDTLGAEAVTAAAEAGGLDDDVYEQARDETFDRLLDAADGFWRGGETYPVSQEEVEKLYADGEISAFLTYGPGAVSSLVEDGVFPGSTRETVLSVGNISNVSFVGVPANAEDRAGAMVLADVLQDPEVQLGLYEATGIFPVIDLDTVEPALAERFAAVDAGPSVLSPEELTADALPELDSATLARIEDDWRARVLRGEG</sequence>
<dbReference type="RefSeq" id="WP_307822989.1">
    <property type="nucleotide sequence ID" value="NZ_JACDTV010000004.1"/>
</dbReference>
<comment type="caution">
    <text evidence="2">The sequence shown here is derived from an EMBL/GenBank/DDBJ whole genome shotgun (WGS) entry which is preliminary data.</text>
</comment>
<evidence type="ECO:0000313" key="3">
    <source>
        <dbReference type="Proteomes" id="UP000732378"/>
    </source>
</evidence>
<dbReference type="NCBIfam" id="NF008633">
    <property type="entry name" value="PRK11622.1"/>
    <property type="match status" value="1"/>
</dbReference>
<dbReference type="EMBL" id="JAFBBZ010000001">
    <property type="protein sequence ID" value="MBM7508660.1"/>
    <property type="molecule type" value="Genomic_DNA"/>
</dbReference>
<gene>
    <name evidence="2" type="ORF">JOE61_002474</name>
</gene>
<protein>
    <submittedName>
        <fullName evidence="2">Spermidine/putrescine transport system substrate-binding protein</fullName>
    </submittedName>
</protein>
<dbReference type="PANTHER" id="PTHR42779:SF1">
    <property type="entry name" value="PROTEIN YNJB"/>
    <property type="match status" value="1"/>
</dbReference>
<dbReference type="PANTHER" id="PTHR42779">
    <property type="entry name" value="PROTEIN YNJB"/>
    <property type="match status" value="1"/>
</dbReference>
<dbReference type="PROSITE" id="PS51257">
    <property type="entry name" value="PROKAR_LIPOPROTEIN"/>
    <property type="match status" value="1"/>
</dbReference>
<feature type="signal peptide" evidence="1">
    <location>
        <begin position="1"/>
        <end position="27"/>
    </location>
</feature>
<dbReference type="Gene3D" id="3.40.190.10">
    <property type="entry name" value="Periplasmic binding protein-like II"/>
    <property type="match status" value="2"/>
</dbReference>
<keyword evidence="1" id="KW-0732">Signal</keyword>
<dbReference type="Pfam" id="PF13416">
    <property type="entry name" value="SBP_bac_8"/>
    <property type="match status" value="1"/>
</dbReference>